<dbReference type="EMBL" id="KN275964">
    <property type="protein sequence ID" value="KGM91760.1"/>
    <property type="molecule type" value="Genomic_DNA"/>
</dbReference>
<feature type="region of interest" description="Disordered" evidence="1">
    <location>
        <begin position="1"/>
        <end position="21"/>
    </location>
</feature>
<dbReference type="KEGG" id="pbn:PADG_12066"/>
<dbReference type="RefSeq" id="XP_010761933.1">
    <property type="nucleotide sequence ID" value="XM_010763631.1"/>
</dbReference>
<reference evidence="2 3" key="1">
    <citation type="journal article" date="2011" name="PLoS Genet.">
        <title>Comparative genomic analysis of human fungal pathogens causing paracoccidioidomycosis.</title>
        <authorList>
            <person name="Desjardins C.A."/>
            <person name="Champion M.D."/>
            <person name="Holder J.W."/>
            <person name="Muszewska A."/>
            <person name="Goldberg J."/>
            <person name="Bailao A.M."/>
            <person name="Brigido M.M."/>
            <person name="Ferreira M.E."/>
            <person name="Garcia A.M."/>
            <person name="Grynberg M."/>
            <person name="Gujja S."/>
            <person name="Heiman D.I."/>
            <person name="Henn M.R."/>
            <person name="Kodira C.D."/>
            <person name="Leon-Narvaez H."/>
            <person name="Longo L.V."/>
            <person name="Ma L.J."/>
            <person name="Malavazi I."/>
            <person name="Matsuo A.L."/>
            <person name="Morais F.V."/>
            <person name="Pereira M."/>
            <person name="Rodriguez-Brito S."/>
            <person name="Sakthikumar S."/>
            <person name="Salem-Izacc S.M."/>
            <person name="Sykes S.M."/>
            <person name="Teixeira M.M."/>
            <person name="Vallejo M.C."/>
            <person name="Walter M.E."/>
            <person name="Yandava C."/>
            <person name="Young S."/>
            <person name="Zeng Q."/>
            <person name="Zucker J."/>
            <person name="Felipe M.S."/>
            <person name="Goldman G.H."/>
            <person name="Haas B.J."/>
            <person name="McEwen J.G."/>
            <person name="Nino-Vega G."/>
            <person name="Puccia R."/>
            <person name="San-Blas G."/>
            <person name="Soares C.M."/>
            <person name="Birren B.W."/>
            <person name="Cuomo C.A."/>
        </authorList>
    </citation>
    <scope>NUCLEOTIDE SEQUENCE [LARGE SCALE GENOMIC DNA]</scope>
    <source>
        <strain evidence="2 3">Pb18</strain>
    </source>
</reference>
<dbReference type="HOGENOM" id="CLU_196972_0_0_1"/>
<evidence type="ECO:0000313" key="2">
    <source>
        <dbReference type="EMBL" id="KGM91760.1"/>
    </source>
</evidence>
<sequence>MAFFYDKTHGQHGRQTPLTTMPVISGFADPTLLHSGGVEATDEICRREQLPKLFRQLTHQSMRRGTPLIVYGRQRVSKE</sequence>
<dbReference type="Proteomes" id="UP000001628">
    <property type="component" value="Unassembled WGS sequence"/>
</dbReference>
<keyword evidence="3" id="KW-1185">Reference proteome</keyword>
<dbReference type="GeneID" id="22587963"/>
<dbReference type="AlphaFoldDB" id="A0A0A0HWK0"/>
<evidence type="ECO:0000313" key="3">
    <source>
        <dbReference type="Proteomes" id="UP000001628"/>
    </source>
</evidence>
<organism evidence="2 3">
    <name type="scientific">Paracoccidioides brasiliensis (strain Pb18)</name>
    <dbReference type="NCBI Taxonomy" id="502780"/>
    <lineage>
        <taxon>Eukaryota</taxon>
        <taxon>Fungi</taxon>
        <taxon>Dikarya</taxon>
        <taxon>Ascomycota</taxon>
        <taxon>Pezizomycotina</taxon>
        <taxon>Eurotiomycetes</taxon>
        <taxon>Eurotiomycetidae</taxon>
        <taxon>Onygenales</taxon>
        <taxon>Ajellomycetaceae</taxon>
        <taxon>Paracoccidioides</taxon>
    </lineage>
</organism>
<proteinExistence type="predicted"/>
<gene>
    <name evidence="2" type="ORF">PADG_12066</name>
</gene>
<name>A0A0A0HWK0_PARBD</name>
<protein>
    <submittedName>
        <fullName evidence="2">Uncharacterized protein</fullName>
    </submittedName>
</protein>
<dbReference type="InParanoid" id="A0A0A0HWK0"/>
<evidence type="ECO:0000256" key="1">
    <source>
        <dbReference type="SAM" id="MobiDB-lite"/>
    </source>
</evidence>
<dbReference type="VEuPathDB" id="FungiDB:PADG_12066"/>
<accession>A0A0A0HWK0</accession>